<organism evidence="3 4">
    <name type="scientific">Methylomonas denitrificans</name>
    <dbReference type="NCBI Taxonomy" id="1538553"/>
    <lineage>
        <taxon>Bacteria</taxon>
        <taxon>Pseudomonadati</taxon>
        <taxon>Pseudomonadota</taxon>
        <taxon>Gammaproteobacteria</taxon>
        <taxon>Methylococcales</taxon>
        <taxon>Methylococcaceae</taxon>
        <taxon>Methylomonas</taxon>
    </lineage>
</organism>
<dbReference type="STRING" id="1538553.JT25_010735"/>
<dbReference type="InterPro" id="IPR036165">
    <property type="entry name" value="YefM-like_sf"/>
</dbReference>
<evidence type="ECO:0000313" key="3">
    <source>
        <dbReference type="EMBL" id="AMK76957.1"/>
    </source>
</evidence>
<dbReference type="InterPro" id="IPR051405">
    <property type="entry name" value="phD/YefM_antitoxin"/>
</dbReference>
<dbReference type="RefSeq" id="WP_036276143.1">
    <property type="nucleotide sequence ID" value="NZ_CP014476.1"/>
</dbReference>
<dbReference type="NCBIfam" id="TIGR01552">
    <property type="entry name" value="phd_fam"/>
    <property type="match status" value="1"/>
</dbReference>
<dbReference type="PANTHER" id="PTHR33713">
    <property type="entry name" value="ANTITOXIN YAFN-RELATED"/>
    <property type="match status" value="1"/>
</dbReference>
<dbReference type="Gene3D" id="1.10.1220.170">
    <property type="match status" value="1"/>
</dbReference>
<dbReference type="InterPro" id="IPR006442">
    <property type="entry name" value="Antitoxin_Phd/YefM"/>
</dbReference>
<accession>A0A126T4G6</accession>
<proteinExistence type="inferred from homology"/>
<dbReference type="OrthoDB" id="9802003at2"/>
<evidence type="ECO:0000313" key="4">
    <source>
        <dbReference type="Proteomes" id="UP000030512"/>
    </source>
</evidence>
<dbReference type="AlphaFoldDB" id="A0A126T4G6"/>
<keyword evidence="4" id="KW-1185">Reference proteome</keyword>
<name>A0A126T4G6_9GAMM</name>
<dbReference type="SUPFAM" id="SSF143120">
    <property type="entry name" value="YefM-like"/>
    <property type="match status" value="1"/>
</dbReference>
<dbReference type="Pfam" id="PF02604">
    <property type="entry name" value="PhdYeFM_antitox"/>
    <property type="match status" value="1"/>
</dbReference>
<reference evidence="3 4" key="1">
    <citation type="journal article" date="2015" name="Environ. Microbiol.">
        <title>Methane oxidation coupled to nitrate reduction under hypoxia by the Gammaproteobacterium Methylomonas denitrificans, sp. nov. type strain FJG1.</title>
        <authorList>
            <person name="Kits K.D."/>
            <person name="Klotz M.G."/>
            <person name="Stein L.Y."/>
        </authorList>
    </citation>
    <scope>NUCLEOTIDE SEQUENCE [LARGE SCALE GENOMIC DNA]</scope>
    <source>
        <strain evidence="3 4">FJG1</strain>
    </source>
</reference>
<gene>
    <name evidence="3" type="ORF">JT25_010735</name>
</gene>
<dbReference type="EMBL" id="CP014476">
    <property type="protein sequence ID" value="AMK76957.1"/>
    <property type="molecule type" value="Genomic_DNA"/>
</dbReference>
<dbReference type="Gene3D" id="3.40.1620.10">
    <property type="entry name" value="YefM-like domain"/>
    <property type="match status" value="1"/>
</dbReference>
<comment type="function">
    <text evidence="2">Antitoxin component of a type II toxin-antitoxin (TA) system.</text>
</comment>
<sequence length="90" mass="10173">METVSVNQFRDNLKNYVEQVVDNHEPLKVTRRAGDAFVVISADDWEREQETLYVLQNAGLMAQISASTATHAQQKGYQPSDEQLHEIVGI</sequence>
<dbReference type="Proteomes" id="UP000030512">
    <property type="component" value="Chromosome"/>
</dbReference>
<evidence type="ECO:0000256" key="2">
    <source>
        <dbReference type="RuleBase" id="RU362080"/>
    </source>
</evidence>
<dbReference type="KEGG" id="mdn:JT25_010735"/>
<dbReference type="PANTHER" id="PTHR33713:SF6">
    <property type="entry name" value="ANTITOXIN YEFM"/>
    <property type="match status" value="1"/>
</dbReference>
<comment type="similarity">
    <text evidence="1 2">Belongs to the phD/YefM antitoxin family.</text>
</comment>
<evidence type="ECO:0000256" key="1">
    <source>
        <dbReference type="ARBA" id="ARBA00009981"/>
    </source>
</evidence>
<protein>
    <recommendedName>
        <fullName evidence="2">Antitoxin</fullName>
    </recommendedName>
</protein>